<keyword evidence="1" id="KW-0732">Signal</keyword>
<sequence>MKLRTLVALATLPLVLAACGDNNANVAAPAGQAPAAQPAAAAPAATSPAAAPSSAAGAAAASASGSDTEELGFLWGQWAADLAWCRDQTNGSPITITSERFEGAENDCAMSGVTDNGDGSYSTSLACQGEGQQTTEPLVMTPIFSPSGEGLVLRYPDRGGEATTLYRCS</sequence>
<organism evidence="2 3">
    <name type="scientific">Devosia enhydra</name>
    <dbReference type="NCBI Taxonomy" id="665118"/>
    <lineage>
        <taxon>Bacteria</taxon>
        <taxon>Pseudomonadati</taxon>
        <taxon>Pseudomonadota</taxon>
        <taxon>Alphaproteobacteria</taxon>
        <taxon>Hyphomicrobiales</taxon>
        <taxon>Devosiaceae</taxon>
        <taxon>Devosia</taxon>
    </lineage>
</organism>
<name>A0A1K2HUI2_9HYPH</name>
<evidence type="ECO:0000313" key="3">
    <source>
        <dbReference type="Proteomes" id="UP000183447"/>
    </source>
</evidence>
<feature type="signal peptide" evidence="1">
    <location>
        <begin position="1"/>
        <end position="17"/>
    </location>
</feature>
<reference evidence="2 3" key="1">
    <citation type="submission" date="2016-11" db="EMBL/GenBank/DDBJ databases">
        <authorList>
            <person name="Jaros S."/>
            <person name="Januszkiewicz K."/>
            <person name="Wedrychowicz H."/>
        </authorList>
    </citation>
    <scope>NUCLEOTIDE SEQUENCE [LARGE SCALE GENOMIC DNA]</scope>
    <source>
        <strain evidence="2 3">ATCC 23634</strain>
    </source>
</reference>
<evidence type="ECO:0000256" key="1">
    <source>
        <dbReference type="SAM" id="SignalP"/>
    </source>
</evidence>
<dbReference type="RefSeq" id="WP_072339418.1">
    <property type="nucleotide sequence ID" value="NZ_FPKU01000001.1"/>
</dbReference>
<protein>
    <recommendedName>
        <fullName evidence="4">Protease inhibitor Inh</fullName>
    </recommendedName>
</protein>
<dbReference type="AlphaFoldDB" id="A0A1K2HUI2"/>
<dbReference type="EMBL" id="FPKU01000001">
    <property type="protein sequence ID" value="SFZ82179.1"/>
    <property type="molecule type" value="Genomic_DNA"/>
</dbReference>
<dbReference type="Proteomes" id="UP000183447">
    <property type="component" value="Unassembled WGS sequence"/>
</dbReference>
<feature type="chain" id="PRO_5012363008" description="Protease inhibitor Inh" evidence="1">
    <location>
        <begin position="18"/>
        <end position="169"/>
    </location>
</feature>
<accession>A0A1K2HUI2</accession>
<evidence type="ECO:0008006" key="4">
    <source>
        <dbReference type="Google" id="ProtNLM"/>
    </source>
</evidence>
<keyword evidence="3" id="KW-1185">Reference proteome</keyword>
<gene>
    <name evidence="2" type="ORF">SAMN02983003_0923</name>
</gene>
<evidence type="ECO:0000313" key="2">
    <source>
        <dbReference type="EMBL" id="SFZ82179.1"/>
    </source>
</evidence>
<dbReference type="PROSITE" id="PS51257">
    <property type="entry name" value="PROKAR_LIPOPROTEIN"/>
    <property type="match status" value="1"/>
</dbReference>
<proteinExistence type="predicted"/>